<dbReference type="InterPro" id="IPR029044">
    <property type="entry name" value="Nucleotide-diphossugar_trans"/>
</dbReference>
<comment type="caution">
    <text evidence="5">The sequence shown here is derived from an EMBL/GenBank/DDBJ whole genome shotgun (WGS) entry which is preliminary data.</text>
</comment>
<reference evidence="5 6" key="1">
    <citation type="submission" date="2017-09" db="EMBL/GenBank/DDBJ databases">
        <title>Depth-based differentiation of microbial function through sediment-hosted aquifers and enrichment of novel symbionts in the deep terrestrial subsurface.</title>
        <authorList>
            <person name="Probst A.J."/>
            <person name="Ladd B."/>
            <person name="Jarett J.K."/>
            <person name="Geller-Mcgrath D.E."/>
            <person name="Sieber C.M."/>
            <person name="Emerson J.B."/>
            <person name="Anantharaman K."/>
            <person name="Thomas B.C."/>
            <person name="Malmstrom R."/>
            <person name="Stieglmeier M."/>
            <person name="Klingl A."/>
            <person name="Woyke T."/>
            <person name="Ryan C.M."/>
            <person name="Banfield J.F."/>
        </authorList>
    </citation>
    <scope>NUCLEOTIDE SEQUENCE [LARGE SCALE GENOMIC DNA]</scope>
    <source>
        <strain evidence="5">CG_4_10_14_0_8_um_filter_42_10</strain>
    </source>
</reference>
<evidence type="ECO:0000313" key="5">
    <source>
        <dbReference type="EMBL" id="PIY97335.1"/>
    </source>
</evidence>
<gene>
    <name evidence="5" type="ORF">COY66_00355</name>
</gene>
<feature type="domain" description="Glycosyltransferase 2-like" evidence="4">
    <location>
        <begin position="7"/>
        <end position="143"/>
    </location>
</feature>
<keyword evidence="3" id="KW-0808">Transferase</keyword>
<dbReference type="CDD" id="cd04186">
    <property type="entry name" value="GT_2_like_c"/>
    <property type="match status" value="1"/>
</dbReference>
<evidence type="ECO:0000256" key="2">
    <source>
        <dbReference type="ARBA" id="ARBA00022676"/>
    </source>
</evidence>
<dbReference type="Proteomes" id="UP000230779">
    <property type="component" value="Unassembled WGS sequence"/>
</dbReference>
<dbReference type="AlphaFoldDB" id="A0A2M7RKP2"/>
<sequence length="287" mass="33191">MKNKIYVIIVTWNGQQYIADCLNSLYSQKDQGSLGVIIVDNNSKDQTKEIIKSNFKDIVLIESNTNLGFAKGNNIGIRKALELGAESIILLNQDTEVAPDFIDQGLQYLRENQKVGLASPIILYPREKRIWFAGAKIYHGKEILTHFTTKIGHHLSKKNILKEMDKNNAVDWLPACALFIKREVVDRIGLLDENFFMYGEDVDYSLRAVKAGFQLGLIPNSYIIHKENSGERITFNKFLWKKIILKIKARAKIVRRYYNPLEKCYYLIKLIYLPFIRLYYAAKKIFS</sequence>
<proteinExistence type="inferred from homology"/>
<dbReference type="Gene3D" id="3.90.550.10">
    <property type="entry name" value="Spore Coat Polysaccharide Biosynthesis Protein SpsA, Chain A"/>
    <property type="match status" value="1"/>
</dbReference>
<dbReference type="PANTHER" id="PTHR43179:SF12">
    <property type="entry name" value="GALACTOFURANOSYLTRANSFERASE GLFT2"/>
    <property type="match status" value="1"/>
</dbReference>
<dbReference type="SUPFAM" id="SSF53448">
    <property type="entry name" value="Nucleotide-diphospho-sugar transferases"/>
    <property type="match status" value="1"/>
</dbReference>
<name>A0A2M7RKP2_9BACT</name>
<dbReference type="Pfam" id="PF00535">
    <property type="entry name" value="Glycos_transf_2"/>
    <property type="match status" value="1"/>
</dbReference>
<protein>
    <recommendedName>
        <fullName evidence="4">Glycosyltransferase 2-like domain-containing protein</fullName>
    </recommendedName>
</protein>
<organism evidence="5 6">
    <name type="scientific">Candidatus Kerfeldbacteria bacterium CG_4_10_14_0_8_um_filter_42_10</name>
    <dbReference type="NCBI Taxonomy" id="2014248"/>
    <lineage>
        <taxon>Bacteria</taxon>
        <taxon>Candidatus Kerfeldiibacteriota</taxon>
    </lineage>
</organism>
<dbReference type="PANTHER" id="PTHR43179">
    <property type="entry name" value="RHAMNOSYLTRANSFERASE WBBL"/>
    <property type="match status" value="1"/>
</dbReference>
<comment type="similarity">
    <text evidence="1">Belongs to the glycosyltransferase 2 family.</text>
</comment>
<dbReference type="GO" id="GO:0016757">
    <property type="term" value="F:glycosyltransferase activity"/>
    <property type="evidence" value="ECO:0007669"/>
    <property type="project" value="UniProtKB-KW"/>
</dbReference>
<dbReference type="EMBL" id="PFMD01000002">
    <property type="protein sequence ID" value="PIY97335.1"/>
    <property type="molecule type" value="Genomic_DNA"/>
</dbReference>
<evidence type="ECO:0000256" key="1">
    <source>
        <dbReference type="ARBA" id="ARBA00006739"/>
    </source>
</evidence>
<evidence type="ECO:0000256" key="3">
    <source>
        <dbReference type="ARBA" id="ARBA00022679"/>
    </source>
</evidence>
<dbReference type="InterPro" id="IPR001173">
    <property type="entry name" value="Glyco_trans_2-like"/>
</dbReference>
<evidence type="ECO:0000259" key="4">
    <source>
        <dbReference type="Pfam" id="PF00535"/>
    </source>
</evidence>
<accession>A0A2M7RKP2</accession>
<keyword evidence="2" id="KW-0328">Glycosyltransferase</keyword>
<evidence type="ECO:0000313" key="6">
    <source>
        <dbReference type="Proteomes" id="UP000230779"/>
    </source>
</evidence>